<dbReference type="PANTHER" id="PTHR36151">
    <property type="entry name" value="BLR2777 PROTEIN"/>
    <property type="match status" value="1"/>
</dbReference>
<sequence length="285" mass="31171">MAGRALFDPAEFLRLKLVEGVRGVFNDTASGEAPVPPSDDAYFAKDTPVRMVHADVVSMMVGGMAALLLQMLHPHALRGVLEYSNFRADMHGRLRRTARFIAVTTYGHRDAADEAIERVNRIHKQVKGTLPDGTPYSATDPRTLAWVHVTEALMFLEAWLVHVRPDMPLSEQDEYFRQFALIARKLGADPVPETKAEAQAIFRDMRGELSAGPEAREVAELIVEGKTPGAAGAIQPFLANAAVNLLPPFARTMLGLESPGLAALPSRLVTNGLGGTLRWAFKQRP</sequence>
<evidence type="ECO:0000259" key="1">
    <source>
        <dbReference type="Pfam" id="PF09995"/>
    </source>
</evidence>
<dbReference type="GO" id="GO:0016491">
    <property type="term" value="F:oxidoreductase activity"/>
    <property type="evidence" value="ECO:0007669"/>
    <property type="project" value="InterPro"/>
</dbReference>
<reference evidence="2 3" key="1">
    <citation type="journal article" date="2017" name="Int. J. Syst. Evol. Microbiol.">
        <title>Erythrobacter aquimixticola sp. nov., isolated from the junction between the ocean and a freshwater spring.</title>
        <authorList>
            <person name="Park S."/>
            <person name="Jung Y.T."/>
            <person name="Choi S.J."/>
            <person name="Yoon J.H."/>
        </authorList>
    </citation>
    <scope>NUCLEOTIDE SEQUENCE [LARGE SCALE GENOMIC DNA]</scope>
    <source>
        <strain evidence="2 3">JSSK-14</strain>
    </source>
</reference>
<dbReference type="AlphaFoldDB" id="A0A419RQY9"/>
<evidence type="ECO:0000313" key="2">
    <source>
        <dbReference type="EMBL" id="RJY08184.1"/>
    </source>
</evidence>
<name>A0A419RQY9_9SPHN</name>
<dbReference type="Proteomes" id="UP000285232">
    <property type="component" value="Unassembled WGS sequence"/>
</dbReference>
<gene>
    <name evidence="2" type="ORF">D6201_01360</name>
</gene>
<keyword evidence="3" id="KW-1185">Reference proteome</keyword>
<organism evidence="2 3">
    <name type="scientific">Aurantiacibacter aquimixticola</name>
    <dbReference type="NCBI Taxonomy" id="1958945"/>
    <lineage>
        <taxon>Bacteria</taxon>
        <taxon>Pseudomonadati</taxon>
        <taxon>Pseudomonadota</taxon>
        <taxon>Alphaproteobacteria</taxon>
        <taxon>Sphingomonadales</taxon>
        <taxon>Erythrobacteraceae</taxon>
        <taxon>Aurantiacibacter</taxon>
    </lineage>
</organism>
<protein>
    <submittedName>
        <fullName evidence="2">DUF2236 domain-containing protein</fullName>
    </submittedName>
</protein>
<dbReference type="OrthoDB" id="108890at2"/>
<evidence type="ECO:0000313" key="3">
    <source>
        <dbReference type="Proteomes" id="UP000285232"/>
    </source>
</evidence>
<dbReference type="PANTHER" id="PTHR36151:SF3">
    <property type="entry name" value="ER-BOUND OXYGENASE MPAB_MPAB'_RUBBER OXYGENASE CATALYTIC DOMAIN-CONTAINING PROTEIN"/>
    <property type="match status" value="1"/>
</dbReference>
<dbReference type="InterPro" id="IPR018713">
    <property type="entry name" value="MPAB/Lcp_cat_dom"/>
</dbReference>
<dbReference type="RefSeq" id="WP_120047073.1">
    <property type="nucleotide sequence ID" value="NZ_RAHX01000001.1"/>
</dbReference>
<dbReference type="Pfam" id="PF09995">
    <property type="entry name" value="MPAB_Lcp_cat"/>
    <property type="match status" value="1"/>
</dbReference>
<proteinExistence type="predicted"/>
<feature type="domain" description="ER-bound oxygenase mpaB/mpaB'/Rubber oxygenase catalytic" evidence="1">
    <location>
        <begin position="52"/>
        <end position="265"/>
    </location>
</feature>
<comment type="caution">
    <text evidence="2">The sequence shown here is derived from an EMBL/GenBank/DDBJ whole genome shotgun (WGS) entry which is preliminary data.</text>
</comment>
<dbReference type="EMBL" id="RAHX01000001">
    <property type="protein sequence ID" value="RJY08184.1"/>
    <property type="molecule type" value="Genomic_DNA"/>
</dbReference>
<accession>A0A419RQY9</accession>